<evidence type="ECO:0000256" key="3">
    <source>
        <dbReference type="ARBA" id="ARBA00016197"/>
    </source>
</evidence>
<name>A0AAI8YYD6_9PEZI</name>
<keyword evidence="9" id="KW-1185">Reference proteome</keyword>
<keyword evidence="5" id="KW-0496">Mitochondrion</keyword>
<evidence type="ECO:0000256" key="1">
    <source>
        <dbReference type="ARBA" id="ARBA00004173"/>
    </source>
</evidence>
<dbReference type="Gene3D" id="3.90.1200.10">
    <property type="match status" value="1"/>
</dbReference>
<evidence type="ECO:0000256" key="4">
    <source>
        <dbReference type="ARBA" id="ARBA00022946"/>
    </source>
</evidence>
<evidence type="ECO:0000256" key="6">
    <source>
        <dbReference type="ARBA" id="ARBA00031849"/>
    </source>
</evidence>
<dbReference type="GO" id="GO:0005739">
    <property type="term" value="C:mitochondrion"/>
    <property type="evidence" value="ECO:0007669"/>
    <property type="project" value="UniProtKB-SubCell"/>
</dbReference>
<dbReference type="InterPro" id="IPR002575">
    <property type="entry name" value="Aminoglycoside_PTrfase"/>
</dbReference>
<dbReference type="InterPro" id="IPR011009">
    <property type="entry name" value="Kinase-like_dom_sf"/>
</dbReference>
<comment type="caution">
    <text evidence="8">The sequence shown here is derived from an EMBL/GenBank/DDBJ whole genome shotgun (WGS) entry which is preliminary data.</text>
</comment>
<organism evidence="8 9">
    <name type="scientific">Lecanosticta acicola</name>
    <dbReference type="NCBI Taxonomy" id="111012"/>
    <lineage>
        <taxon>Eukaryota</taxon>
        <taxon>Fungi</taxon>
        <taxon>Dikarya</taxon>
        <taxon>Ascomycota</taxon>
        <taxon>Pezizomycotina</taxon>
        <taxon>Dothideomycetes</taxon>
        <taxon>Dothideomycetidae</taxon>
        <taxon>Mycosphaerellales</taxon>
        <taxon>Mycosphaerellaceae</taxon>
        <taxon>Lecanosticta</taxon>
    </lineage>
</organism>
<accession>A0AAI8YYD6</accession>
<evidence type="ECO:0000256" key="2">
    <source>
        <dbReference type="ARBA" id="ARBA00005543"/>
    </source>
</evidence>
<feature type="domain" description="Aminoglycoside phosphotransferase" evidence="7">
    <location>
        <begin position="82"/>
        <end position="176"/>
    </location>
</feature>
<dbReference type="EMBL" id="CAVMBE010000022">
    <property type="protein sequence ID" value="CAK4003626.1"/>
    <property type="molecule type" value="Genomic_DNA"/>
</dbReference>
<gene>
    <name evidence="8" type="ORF">LECACI_7A004239</name>
</gene>
<comment type="similarity">
    <text evidence="2">Belongs to the AIM9 family.</text>
</comment>
<dbReference type="SUPFAM" id="SSF56112">
    <property type="entry name" value="Protein kinase-like (PK-like)"/>
    <property type="match status" value="1"/>
</dbReference>
<keyword evidence="4" id="KW-0809">Transit peptide</keyword>
<dbReference type="AlphaFoldDB" id="A0AAI8YYD6"/>
<dbReference type="PANTHER" id="PTHR36091">
    <property type="entry name" value="ALTERED INHERITANCE OF MITOCHONDRIA PROTEIN 9, MITOCHONDRIAL"/>
    <property type="match status" value="1"/>
</dbReference>
<dbReference type="Pfam" id="PF01636">
    <property type="entry name" value="APH"/>
    <property type="match status" value="1"/>
</dbReference>
<evidence type="ECO:0000313" key="9">
    <source>
        <dbReference type="Proteomes" id="UP001296104"/>
    </source>
</evidence>
<dbReference type="PANTHER" id="PTHR36091:SF1">
    <property type="entry name" value="ALTERED INHERITANCE OF MITOCHONDRIA PROTEIN 9, MITOCHONDRIAL"/>
    <property type="match status" value="1"/>
</dbReference>
<dbReference type="InterPro" id="IPR051035">
    <property type="entry name" value="Mito_inheritance_9"/>
</dbReference>
<evidence type="ECO:0000256" key="5">
    <source>
        <dbReference type="ARBA" id="ARBA00023128"/>
    </source>
</evidence>
<protein>
    <recommendedName>
        <fullName evidence="3">Altered inheritance of mitochondria protein 9, mitochondrial</fullName>
    </recommendedName>
    <alternativeName>
        <fullName evidence="6">Found in mitochondrial proteome protein 29</fullName>
    </alternativeName>
</protein>
<evidence type="ECO:0000259" key="7">
    <source>
        <dbReference type="Pfam" id="PF01636"/>
    </source>
</evidence>
<comment type="subcellular location">
    <subcellularLocation>
        <location evidence="1">Mitochondrion</location>
    </subcellularLocation>
</comment>
<sequence>MNSHQRMLVTKALGFMCKDMAALEFPAYGCIYFDNVNLPQSSLIPISGGKSIGPHCGNRYWSVAPGDPRTYARRPPNQGPWTTHAEYLRALTDAGDSRIPTSTDTRNLEFKGTVDQHLHLHRASEEILLSLAQTEPLQSTCTPTLLHHDMHKRNIFVSEQDPSQITALIDWQSSAVEPSHAYSDEMPDLCQKPEDWDDAELKDPLNDEQRKKVNELSILQRTWEVIVRAYMPEIYRARAMDQDFLRVAQYASSAWRHGAVPVREDLIQLSRRWSGELGLSGPCPYQPTTEEIEMQKRLWPQFRDNLDLRKMLYKGLRTDEAGWVPIDRWEDTRIAHKTLFDEWYHHVVESGEFTEEQARMAWPYDIP</sequence>
<proteinExistence type="inferred from homology"/>
<evidence type="ECO:0000313" key="8">
    <source>
        <dbReference type="EMBL" id="CAK4003626.1"/>
    </source>
</evidence>
<dbReference type="Proteomes" id="UP001296104">
    <property type="component" value="Unassembled WGS sequence"/>
</dbReference>
<reference evidence="8" key="1">
    <citation type="submission" date="2023-11" db="EMBL/GenBank/DDBJ databases">
        <authorList>
            <person name="Alioto T."/>
            <person name="Alioto T."/>
            <person name="Gomez Garrido J."/>
        </authorList>
    </citation>
    <scope>NUCLEOTIDE SEQUENCE</scope>
</reference>